<dbReference type="STRING" id="338966.Ppro_0375"/>
<dbReference type="Proteomes" id="UP000006732">
    <property type="component" value="Chromosome"/>
</dbReference>
<dbReference type="RefSeq" id="WP_011734323.1">
    <property type="nucleotide sequence ID" value="NC_008609.1"/>
</dbReference>
<evidence type="ECO:0000259" key="1">
    <source>
        <dbReference type="Pfam" id="PF14065"/>
    </source>
</evidence>
<feature type="domain" description="Pvc16 N-terminal" evidence="1">
    <location>
        <begin position="11"/>
        <end position="181"/>
    </location>
</feature>
<dbReference type="AlphaFoldDB" id="A1AKY9"/>
<dbReference type="OrthoDB" id="7560784at2"/>
<evidence type="ECO:0000313" key="3">
    <source>
        <dbReference type="Proteomes" id="UP000006732"/>
    </source>
</evidence>
<protein>
    <recommendedName>
        <fullName evidence="1">Pvc16 N-terminal domain-containing protein</fullName>
    </recommendedName>
</protein>
<proteinExistence type="predicted"/>
<dbReference type="eggNOG" id="ENOG5032Z3H">
    <property type="taxonomic scope" value="Bacteria"/>
</dbReference>
<dbReference type="EMBL" id="CP000482">
    <property type="protein sequence ID" value="ABK98009.1"/>
    <property type="molecule type" value="Genomic_DNA"/>
</dbReference>
<sequence>MIDTAILHISGQLNQYLRRYFDLSEEAVAVSNILEQDGSLAPRITNRLVLFLVNIEKETLASRGQQTSLTHETVISPPPLFLNFFLMVAAHFGNSNYPEALKFLSSAIGFFQRNPVFDHQNSPELDSRIDRLILDMENLNIRDLSSLWSILSGKYLPSVLYRVRMVAYDSADILSKASAVTSTRASAYH</sequence>
<name>A1AKY9_PELPD</name>
<keyword evidence="3" id="KW-1185">Reference proteome</keyword>
<evidence type="ECO:0000313" key="2">
    <source>
        <dbReference type="EMBL" id="ABK98009.1"/>
    </source>
</evidence>
<accession>A1AKY9</accession>
<dbReference type="HOGENOM" id="CLU_110138_0_0_7"/>
<organism evidence="2 3">
    <name type="scientific">Pelobacter propionicus (strain DSM 2379 / NBRC 103807 / OttBd1)</name>
    <dbReference type="NCBI Taxonomy" id="338966"/>
    <lineage>
        <taxon>Bacteria</taxon>
        <taxon>Pseudomonadati</taxon>
        <taxon>Thermodesulfobacteriota</taxon>
        <taxon>Desulfuromonadia</taxon>
        <taxon>Desulfuromonadales</taxon>
        <taxon>Desulfuromonadaceae</taxon>
        <taxon>Pelobacter</taxon>
    </lineage>
</organism>
<dbReference type="InterPro" id="IPR025351">
    <property type="entry name" value="Pvc16_N"/>
</dbReference>
<reference evidence="2 3" key="1">
    <citation type="submission" date="2006-10" db="EMBL/GenBank/DDBJ databases">
        <title>Complete sequence of chromosome of Pelobacter propionicus DSM 2379.</title>
        <authorList>
            <consortium name="US DOE Joint Genome Institute"/>
            <person name="Copeland A."/>
            <person name="Lucas S."/>
            <person name="Lapidus A."/>
            <person name="Barry K."/>
            <person name="Detter J.C."/>
            <person name="Glavina del Rio T."/>
            <person name="Hammon N."/>
            <person name="Israni S."/>
            <person name="Dalin E."/>
            <person name="Tice H."/>
            <person name="Pitluck S."/>
            <person name="Saunders E."/>
            <person name="Brettin T."/>
            <person name="Bruce D."/>
            <person name="Han C."/>
            <person name="Tapia R."/>
            <person name="Schmutz J."/>
            <person name="Larimer F."/>
            <person name="Land M."/>
            <person name="Hauser L."/>
            <person name="Kyrpides N."/>
            <person name="Kim E."/>
            <person name="Lovley D."/>
            <person name="Richardson P."/>
        </authorList>
    </citation>
    <scope>NUCLEOTIDE SEQUENCE [LARGE SCALE GENOMIC DNA]</scope>
    <source>
        <strain evidence="3">DSM 2379 / NBRC 103807 / OttBd1</strain>
    </source>
</reference>
<gene>
    <name evidence="2" type="ordered locus">Ppro_0375</name>
</gene>
<dbReference type="Pfam" id="PF14065">
    <property type="entry name" value="Pvc16_N"/>
    <property type="match status" value="1"/>
</dbReference>
<dbReference type="KEGG" id="ppd:Ppro_0375"/>